<name>A0A195EJL5_9HYME</name>
<organism evidence="2 3">
    <name type="scientific">Trachymyrmex cornetzi</name>
    <dbReference type="NCBI Taxonomy" id="471704"/>
    <lineage>
        <taxon>Eukaryota</taxon>
        <taxon>Metazoa</taxon>
        <taxon>Ecdysozoa</taxon>
        <taxon>Arthropoda</taxon>
        <taxon>Hexapoda</taxon>
        <taxon>Insecta</taxon>
        <taxon>Pterygota</taxon>
        <taxon>Neoptera</taxon>
        <taxon>Endopterygota</taxon>
        <taxon>Hymenoptera</taxon>
        <taxon>Apocrita</taxon>
        <taxon>Aculeata</taxon>
        <taxon>Formicoidea</taxon>
        <taxon>Formicidae</taxon>
        <taxon>Myrmicinae</taxon>
        <taxon>Trachymyrmex</taxon>
    </lineage>
</organism>
<evidence type="ECO:0000313" key="3">
    <source>
        <dbReference type="Proteomes" id="UP000078492"/>
    </source>
</evidence>
<evidence type="ECO:0000256" key="1">
    <source>
        <dbReference type="SAM" id="MobiDB-lite"/>
    </source>
</evidence>
<proteinExistence type="predicted"/>
<dbReference type="AlphaFoldDB" id="A0A195EJL5"/>
<dbReference type="Proteomes" id="UP000078492">
    <property type="component" value="Unassembled WGS sequence"/>
</dbReference>
<gene>
    <name evidence="2" type="ORF">ALC57_02172</name>
</gene>
<reference evidence="2 3" key="1">
    <citation type="submission" date="2015-09" db="EMBL/GenBank/DDBJ databases">
        <title>Trachymyrmex cornetzi WGS genome.</title>
        <authorList>
            <person name="Nygaard S."/>
            <person name="Hu H."/>
            <person name="Boomsma J."/>
            <person name="Zhang G."/>
        </authorList>
    </citation>
    <scope>NUCLEOTIDE SEQUENCE [LARGE SCALE GENOMIC DNA]</scope>
    <source>
        <strain evidence="2">Tcor2-1</strain>
        <tissue evidence="2">Whole body</tissue>
    </source>
</reference>
<feature type="region of interest" description="Disordered" evidence="1">
    <location>
        <begin position="91"/>
        <end position="116"/>
    </location>
</feature>
<dbReference type="EMBL" id="KQ978782">
    <property type="protein sequence ID" value="KYN28445.1"/>
    <property type="molecule type" value="Genomic_DNA"/>
</dbReference>
<protein>
    <submittedName>
        <fullName evidence="2">Uncharacterized protein</fullName>
    </submittedName>
</protein>
<evidence type="ECO:0000313" key="2">
    <source>
        <dbReference type="EMBL" id="KYN28445.1"/>
    </source>
</evidence>
<accession>A0A195EJL5</accession>
<sequence length="180" mass="20079">MISVLDDATALVGIDRITGLPPRRDTEMFISKSLVLSAPWITSGSTCNSKTASEERLGTRRTTLPNVRLREGRGRWRSKGRGGVCVRVRERERGGGERGRKKEVVPEGQLVSEEGKSRTYKCTKKRVHGERHQCSYTRRGTRGTGTGRDATDAFHGCMPCTRLRSARPSSTRIRRIPPDV</sequence>
<feature type="compositionally biased region" description="Basic and acidic residues" evidence="1">
    <location>
        <begin position="91"/>
        <end position="105"/>
    </location>
</feature>
<keyword evidence="3" id="KW-1185">Reference proteome</keyword>